<accession>A0A1G1WF36</accession>
<protein>
    <submittedName>
        <fullName evidence="1">Uncharacterized protein</fullName>
    </submittedName>
</protein>
<evidence type="ECO:0000313" key="1">
    <source>
        <dbReference type="EMBL" id="OGY26241.1"/>
    </source>
</evidence>
<reference evidence="1 2" key="1">
    <citation type="journal article" date="2016" name="Nat. Commun.">
        <title>Thousands of microbial genomes shed light on interconnected biogeochemical processes in an aquifer system.</title>
        <authorList>
            <person name="Anantharaman K."/>
            <person name="Brown C.T."/>
            <person name="Hug L.A."/>
            <person name="Sharon I."/>
            <person name="Castelle C.J."/>
            <person name="Probst A.J."/>
            <person name="Thomas B.C."/>
            <person name="Singh A."/>
            <person name="Wilkins M.J."/>
            <person name="Karaoz U."/>
            <person name="Brodie E.L."/>
            <person name="Williams K.H."/>
            <person name="Hubbard S.S."/>
            <person name="Banfield J.F."/>
        </authorList>
    </citation>
    <scope>NUCLEOTIDE SEQUENCE [LARGE SCALE GENOMIC DNA]</scope>
</reference>
<dbReference type="AlphaFoldDB" id="A0A1G1WF36"/>
<organism evidence="1 2">
    <name type="scientific">Candidatus Woykebacteria bacterium RBG_16_44_10</name>
    <dbReference type="NCBI Taxonomy" id="1802597"/>
    <lineage>
        <taxon>Bacteria</taxon>
        <taxon>Candidatus Woykeibacteriota</taxon>
    </lineage>
</organism>
<name>A0A1G1WF36_9BACT</name>
<dbReference type="EMBL" id="MHCT01000013">
    <property type="protein sequence ID" value="OGY26241.1"/>
    <property type="molecule type" value="Genomic_DNA"/>
</dbReference>
<proteinExistence type="predicted"/>
<sequence length="134" mass="15963">MNRQAIEEEIQNARKRAEEGGWGWEPPKWLVGFLADPKKAVSDALSHRYDFGQLSPEEPEDILTTWAETLGPEFRKALYQEVRQWIHVSHLQGALLILGWVGPDGTYEPQHQKAWWRRFRKHMYMWYPRYPRTS</sequence>
<gene>
    <name evidence="1" type="ORF">A2Z24_01665</name>
</gene>
<comment type="caution">
    <text evidence="1">The sequence shown here is derived from an EMBL/GenBank/DDBJ whole genome shotgun (WGS) entry which is preliminary data.</text>
</comment>
<dbReference type="Proteomes" id="UP000177588">
    <property type="component" value="Unassembled WGS sequence"/>
</dbReference>
<evidence type="ECO:0000313" key="2">
    <source>
        <dbReference type="Proteomes" id="UP000177588"/>
    </source>
</evidence>